<evidence type="ECO:0000313" key="4">
    <source>
        <dbReference type="Proteomes" id="UP000006822"/>
    </source>
</evidence>
<reference evidence="3 4" key="1">
    <citation type="journal article" date="2004" name="J. Bacteriol.">
        <title>The genome sequence of Mycoplasma hyopneumoniae strain 232, the agent of swine mycoplasmosis.</title>
        <authorList>
            <person name="Minion F.C."/>
            <person name="Lefkowitz E.J."/>
            <person name="Madsen M.L."/>
            <person name="Cleary B.J."/>
            <person name="Swartzell S.M."/>
            <person name="Mahairas G.G."/>
        </authorList>
    </citation>
    <scope>NUCLEOTIDE SEQUENCE [LARGE SCALE GENOMIC DNA]</scope>
    <source>
        <strain evidence="3 4">232</strain>
    </source>
</reference>
<gene>
    <name evidence="3" type="ordered locus">mhp534</name>
</gene>
<proteinExistence type="predicted"/>
<dbReference type="eggNOG" id="ENOG5033ZHA">
    <property type="taxonomic scope" value="Bacteria"/>
</dbReference>
<organism evidence="3 4">
    <name type="scientific">Mesomycoplasma hyopneumoniae (strain 232)</name>
    <name type="common">Mycoplasma hyopneumoniae</name>
    <dbReference type="NCBI Taxonomy" id="295358"/>
    <lineage>
        <taxon>Bacteria</taxon>
        <taxon>Bacillati</taxon>
        <taxon>Mycoplasmatota</taxon>
        <taxon>Mycoplasmoidales</taxon>
        <taxon>Metamycoplasmataceae</taxon>
        <taxon>Mesomycoplasma</taxon>
    </lineage>
</organism>
<dbReference type="NCBIfam" id="NF045892">
    <property type="entry name" value="ICE_Mbov_0399"/>
    <property type="match status" value="1"/>
</dbReference>
<dbReference type="PhylomeDB" id="Q600C2"/>
<evidence type="ECO:0000256" key="2">
    <source>
        <dbReference type="SAM" id="Phobius"/>
    </source>
</evidence>
<evidence type="ECO:0000256" key="1">
    <source>
        <dbReference type="SAM" id="Coils"/>
    </source>
</evidence>
<name>Q600C2_MESH2</name>
<dbReference type="EMBL" id="AE017332">
    <property type="protein sequence ID" value="AAV27614.1"/>
    <property type="molecule type" value="Genomic_DNA"/>
</dbReference>
<dbReference type="KEGG" id="mhy:mhp534"/>
<dbReference type="Proteomes" id="UP000006822">
    <property type="component" value="Chromosome"/>
</dbReference>
<keyword evidence="2" id="KW-0472">Membrane</keyword>
<protein>
    <submittedName>
        <fullName evidence="3">Uncharacterized protein</fullName>
    </submittedName>
</protein>
<evidence type="ECO:0000313" key="3">
    <source>
        <dbReference type="EMBL" id="AAV27614.1"/>
    </source>
</evidence>
<keyword evidence="2" id="KW-1133">Transmembrane helix</keyword>
<keyword evidence="1" id="KW-0175">Coiled coil</keyword>
<dbReference type="RefSeq" id="WP_011206367.1">
    <property type="nucleotide sequence ID" value="NC_006360.1"/>
</dbReference>
<accession>Q600C2</accession>
<sequence length="1215" mass="142323">MKKKLANNKLNKAFLLGMPFFSLITYSFLVSESVELPVYNLEIKKDDVWSEIPTKTEYSLTVTKKNVNFSLEQTNKKNWVIFVGDKSPYQRTGQNDIQKYFSKDWFNTYEEVSDFHSGSVSFYKSKIPDGVYNLNNKPSNAIPDDNFEIVLDDIKPSPNNANYFGSDFFTGFNISLSNFDSQTYKYNDYKAIDESKLGKKLYEKFKKENEGLYKLTKIKLNFQYTVKNSKIIEISTTIRAVVQSSKKIQVDNPESIKLRNYMSNLKKSFENEFPNHYEIQTDTGADNGLDAEKASIISSDTNKENIKTNKQYFEEKIKNWWEKNKKQTSSGENPPYGASYHYNKWQNSKNPADLWIEFQHPLEKKKYKFYLVNASSPEKFPTVWKPTPFLLQKEFTSRLELIPSEVWKYDPHLKGLIKQRAEKKQDIQDQEKLAKSQEKEQGNNIYGGQFEFVGDVRIRFNGAKDSSEVLFINDKKVDVLDNQFETVLQDLRLETNENGGTNKYKIEIKKFKQDKNEVEKTYAIDLITKSVVNVLEGKWFGWDPEKNLAQKRLISQYLLDDSGKEIINENGKKIENPGYDPNIDPKTGTKKQILWVKNTGTDLKDNIFYKDTSINENGFIAEAAVVGKGINLTFSNNFKDNKAFIKKFQINQNDKNQFSLVYYSQSPRSDDDEFRINNNENDYFSNSGLWLFRVGYEFDQQNFKIFLIGDNDNTKLFSDIISSNIYIPFWHSIAGKHLEKYLKEIRGFNNNYIKALSYEKIMQHWKSYINYKLDKREIQDPISEKIQTRINKKLEEEIKKRQTINFSSEREIVLNNLDFSDLNTYLTDKQKENLKNIKLKPYQNNGNWSFELDKNITESLNLANSHFEFPGLKTDKELEELKKTKTKLEIGDIEGKLKDLIRKNAFDEPDSLINKASVFLNYQLKDKNIGLEIRSDKEGILEVKLLPDEKHYLEKDYYKFNLKKLQENARDNYDTFYELPKDLIINLDGLSDPKKAAEHIKKQISLLSHNKLEFGKDYDFNTKLLENPDLFRVYQGSPDNLEFAPQHNFNLSGIDLPGYLNIKLTNIVPNIKDPKETNLSKINLDKIIINSNNPQEIIKELEEKLDKQLKPYGLNWKEYLKVESLDSLLEKIRHNKISNIELLPGNYLTSGNLKVEIENFGFEPYKFDLKNQEESQNFLQNKKNLYWFIPLTITVLAFLSFGIWFLIRKKFKKFH</sequence>
<feature type="coiled-coil region" evidence="1">
    <location>
        <begin position="413"/>
        <end position="440"/>
    </location>
</feature>
<feature type="transmembrane region" description="Helical" evidence="2">
    <location>
        <begin position="1185"/>
        <end position="1207"/>
    </location>
</feature>
<keyword evidence="2" id="KW-0812">Transmembrane</keyword>
<dbReference type="HOGENOM" id="CLU_270298_0_0_14"/>
<dbReference type="AlphaFoldDB" id="Q600C2"/>